<gene>
    <name evidence="1" type="ORF">OCC_14325</name>
</gene>
<proteinExistence type="predicted"/>
<dbReference type="EMBL" id="CP006670">
    <property type="protein sequence ID" value="AGT34342.1"/>
    <property type="molecule type" value="Genomic_DNA"/>
</dbReference>
<dbReference type="STRING" id="523849.OCC_14325"/>
<dbReference type="HOGENOM" id="CLU_3302940_0_0_2"/>
<accession>S6A4M3</accession>
<dbReference type="KEGG" id="tlt:OCC_14325"/>
<sequence>MISFLEKLLEKGKEERELVKQVTKISKKWRFPEEEKRAT</sequence>
<dbReference type="PaxDb" id="523849-OCC_14325"/>
<organism evidence="1 2">
    <name type="scientific">Thermococcus litoralis (strain ATCC 51850 / DSM 5473 / JCM 8560 / NS-C)</name>
    <dbReference type="NCBI Taxonomy" id="523849"/>
    <lineage>
        <taxon>Archaea</taxon>
        <taxon>Methanobacteriati</taxon>
        <taxon>Methanobacteriota</taxon>
        <taxon>Thermococci</taxon>
        <taxon>Thermococcales</taxon>
        <taxon>Thermococcaceae</taxon>
        <taxon>Thermococcus</taxon>
    </lineage>
</organism>
<evidence type="ECO:0000313" key="2">
    <source>
        <dbReference type="Proteomes" id="UP000015502"/>
    </source>
</evidence>
<dbReference type="AlphaFoldDB" id="S6A4M3"/>
<protein>
    <submittedName>
        <fullName evidence="1">Uncharacterized protein</fullName>
    </submittedName>
</protein>
<dbReference type="Proteomes" id="UP000015502">
    <property type="component" value="Chromosome"/>
</dbReference>
<evidence type="ECO:0000313" key="1">
    <source>
        <dbReference type="EMBL" id="AGT34342.1"/>
    </source>
</evidence>
<keyword evidence="2" id="KW-1185">Reference proteome</keyword>
<reference evidence="1 2" key="1">
    <citation type="journal article" date="2012" name="J. Bacteriol.">
        <title>Genome sequence of the model hyperthermophilic archaeon Thermococcus litoralis NS-C.</title>
        <authorList>
            <person name="Gardner A.F."/>
            <person name="Kumar S."/>
            <person name="Perler F.B."/>
        </authorList>
    </citation>
    <scope>NUCLEOTIDE SEQUENCE [LARGE SCALE GENOMIC DNA]</scope>
    <source>
        <strain evidence="2">ATCC 51850 / DSM 5473 / JCM 8560 / NS-C</strain>
    </source>
</reference>
<name>S6A4M3_THELN</name>